<evidence type="ECO:0000256" key="3">
    <source>
        <dbReference type="ARBA" id="ARBA00024484"/>
    </source>
</evidence>
<dbReference type="SUPFAM" id="SSF56801">
    <property type="entry name" value="Acetyl-CoA synthetase-like"/>
    <property type="match status" value="1"/>
</dbReference>
<feature type="domain" description="AMP-dependent synthetase/ligase" evidence="4">
    <location>
        <begin position="9"/>
        <end position="409"/>
    </location>
</feature>
<sequence length="553" mass="62521">METSFIKEFERTIRENWERKALTDYKGETYYYKDVARRIEKIHLIFDRCGVEKGDKIALVGKNSSNWAITFIATVSYGAVIVPILHEFKIDNIQHIINHSEAKVVFAGDSYIDQFDEKEMPQLNAIVNLSDFSIVFDAFNKEIEHLTSKVNELYSEKYPNGLRASDISYEAEESAESLCLLNYTSGTTGFSKGVMLPYRSLMANYLFAKDVLNIEKGEKVVSLLPLAHAYGAAFEFIYEFLEGVEIVFLTKNLSPKIILDAFADVKPRIILLVPLILEKIYKKEILPKISTPTMKALLAVPGLRSIIYKAINKKITDLFGGNFIEVIIGGAALNPEVDAFLKKIGFRYTVGYGMTECGPIIAYAPFDDTRIASCGKIVKRLQLKIDSVDPYNVPGEIMVKGENVMLGYYKNEEATDAVIEQDGWMHTGDLAVVDREGFIYIKGRSKNMILGPSGQNIYPEEIENKLNNLPFVSESLVVESNSRLVALVFPDVDAAKSQGINEEELHSHFEKKRHEINKQLPAFCQISALKLRDEEFEKTPKKSIKRFLYQVEA</sequence>
<dbReference type="Pfam" id="PF23562">
    <property type="entry name" value="AMP-binding_C_3"/>
    <property type="match status" value="1"/>
</dbReference>
<evidence type="ECO:0000256" key="1">
    <source>
        <dbReference type="ARBA" id="ARBA00022741"/>
    </source>
</evidence>
<evidence type="ECO:0000259" key="4">
    <source>
        <dbReference type="Pfam" id="PF00501"/>
    </source>
</evidence>
<comment type="caution">
    <text evidence="5">The sequence shown here is derived from an EMBL/GenBank/DDBJ whole genome shotgun (WGS) entry which is preliminary data.</text>
</comment>
<keyword evidence="2" id="KW-0067">ATP-binding</keyword>
<protein>
    <submittedName>
        <fullName evidence="5">Long-chain acyl-CoA synthetase</fullName>
    </submittedName>
</protein>
<dbReference type="InterPro" id="IPR045851">
    <property type="entry name" value="AMP-bd_C_sf"/>
</dbReference>
<dbReference type="RefSeq" id="WP_131838185.1">
    <property type="nucleotide sequence ID" value="NZ_SLWB01000002.1"/>
</dbReference>
<evidence type="ECO:0000256" key="2">
    <source>
        <dbReference type="ARBA" id="ARBA00022840"/>
    </source>
</evidence>
<dbReference type="GO" id="GO:0016020">
    <property type="term" value="C:membrane"/>
    <property type="evidence" value="ECO:0007669"/>
    <property type="project" value="TreeGrafter"/>
</dbReference>
<dbReference type="InterPro" id="IPR042099">
    <property type="entry name" value="ANL_N_sf"/>
</dbReference>
<evidence type="ECO:0000313" key="5">
    <source>
        <dbReference type="EMBL" id="TCN72116.1"/>
    </source>
</evidence>
<dbReference type="PROSITE" id="PS00455">
    <property type="entry name" value="AMP_BINDING"/>
    <property type="match status" value="1"/>
</dbReference>
<keyword evidence="1" id="KW-0547">Nucleotide-binding</keyword>
<dbReference type="Proteomes" id="UP000294830">
    <property type="component" value="Unassembled WGS sequence"/>
</dbReference>
<proteinExistence type="predicted"/>
<dbReference type="InterPro" id="IPR000873">
    <property type="entry name" value="AMP-dep_synth/lig_dom"/>
</dbReference>
<evidence type="ECO:0000313" key="6">
    <source>
        <dbReference type="Proteomes" id="UP000294830"/>
    </source>
</evidence>
<gene>
    <name evidence="5" type="ORF">CLV25_10279</name>
</gene>
<organism evidence="5 6">
    <name type="scientific">Acetobacteroides hydrogenigenes</name>
    <dbReference type="NCBI Taxonomy" id="979970"/>
    <lineage>
        <taxon>Bacteria</taxon>
        <taxon>Pseudomonadati</taxon>
        <taxon>Bacteroidota</taxon>
        <taxon>Bacteroidia</taxon>
        <taxon>Bacteroidales</taxon>
        <taxon>Rikenellaceae</taxon>
        <taxon>Acetobacteroides</taxon>
    </lineage>
</organism>
<dbReference type="Pfam" id="PF00501">
    <property type="entry name" value="AMP-binding"/>
    <property type="match status" value="1"/>
</dbReference>
<dbReference type="EMBL" id="SLWB01000002">
    <property type="protein sequence ID" value="TCN72116.1"/>
    <property type="molecule type" value="Genomic_DNA"/>
</dbReference>
<name>A0A4R2EWB9_9BACT</name>
<dbReference type="AlphaFoldDB" id="A0A4R2EWB9"/>
<reference evidence="5 6" key="1">
    <citation type="submission" date="2019-03" db="EMBL/GenBank/DDBJ databases">
        <title>Genomic Encyclopedia of Archaeal and Bacterial Type Strains, Phase II (KMG-II): from individual species to whole genera.</title>
        <authorList>
            <person name="Goeker M."/>
        </authorList>
    </citation>
    <scope>NUCLEOTIDE SEQUENCE [LARGE SCALE GENOMIC DNA]</scope>
    <source>
        <strain evidence="5 6">RL-C</strain>
    </source>
</reference>
<dbReference type="Gene3D" id="3.30.300.30">
    <property type="match status" value="1"/>
</dbReference>
<dbReference type="PANTHER" id="PTHR43272:SF33">
    <property type="entry name" value="AMP-BINDING DOMAIN-CONTAINING PROTEIN-RELATED"/>
    <property type="match status" value="1"/>
</dbReference>
<dbReference type="InterPro" id="IPR020845">
    <property type="entry name" value="AMP-binding_CS"/>
</dbReference>
<comment type="catalytic activity">
    <reaction evidence="3">
        <text>a long-chain fatty acid + ATP + CoA = a long-chain fatty acyl-CoA + AMP + diphosphate</text>
        <dbReference type="Rhea" id="RHEA:15421"/>
        <dbReference type="ChEBI" id="CHEBI:30616"/>
        <dbReference type="ChEBI" id="CHEBI:33019"/>
        <dbReference type="ChEBI" id="CHEBI:57287"/>
        <dbReference type="ChEBI" id="CHEBI:57560"/>
        <dbReference type="ChEBI" id="CHEBI:83139"/>
        <dbReference type="ChEBI" id="CHEBI:456215"/>
        <dbReference type="EC" id="6.2.1.3"/>
    </reaction>
    <physiologicalReaction direction="left-to-right" evidence="3">
        <dbReference type="Rhea" id="RHEA:15422"/>
    </physiologicalReaction>
</comment>
<dbReference type="PANTHER" id="PTHR43272">
    <property type="entry name" value="LONG-CHAIN-FATTY-ACID--COA LIGASE"/>
    <property type="match status" value="1"/>
</dbReference>
<dbReference type="GO" id="GO:0004467">
    <property type="term" value="F:long-chain fatty acid-CoA ligase activity"/>
    <property type="evidence" value="ECO:0007669"/>
    <property type="project" value="UniProtKB-EC"/>
</dbReference>
<dbReference type="GO" id="GO:0005524">
    <property type="term" value="F:ATP binding"/>
    <property type="evidence" value="ECO:0007669"/>
    <property type="project" value="UniProtKB-KW"/>
</dbReference>
<keyword evidence="6" id="KW-1185">Reference proteome</keyword>
<dbReference type="OrthoDB" id="9778383at2"/>
<dbReference type="Gene3D" id="3.40.50.12780">
    <property type="entry name" value="N-terminal domain of ligase-like"/>
    <property type="match status" value="1"/>
</dbReference>
<accession>A0A4R2EWB9</accession>